<evidence type="ECO:0000313" key="4">
    <source>
        <dbReference type="EMBL" id="PCC44457.1"/>
    </source>
</evidence>
<evidence type="ECO:0000313" key="1">
    <source>
        <dbReference type="EMBL" id="AOP53163.1"/>
    </source>
</evidence>
<dbReference type="Proteomes" id="UP000234525">
    <property type="component" value="Unassembled WGS sequence"/>
</dbReference>
<dbReference type="Proteomes" id="UP000094793">
    <property type="component" value="Chromosome"/>
</dbReference>
<dbReference type="Proteomes" id="UP000234300">
    <property type="component" value="Unassembled WGS sequence"/>
</dbReference>
<evidence type="ECO:0000313" key="6">
    <source>
        <dbReference type="EMBL" id="SMX82380.1"/>
    </source>
</evidence>
<accession>A0A1D7W2B6</accession>
<reference evidence="1" key="1">
    <citation type="submission" date="2016-09" db="EMBL/GenBank/DDBJ databases">
        <title>Complete Genome Sequence of Brevibacterium aurantiacum SMQ-1335.</title>
        <authorList>
            <person name="de Melo A.G."/>
            <person name="Labrie S.J."/>
            <person name="Dumaresq J."/>
            <person name="Roberts R.J."/>
            <person name="Tremblay D.M."/>
            <person name="Moineau S."/>
        </authorList>
    </citation>
    <scope>NUCLEOTIDE SEQUENCE</scope>
    <source>
        <strain evidence="1">SMQ-1335</strain>
    </source>
</reference>
<dbReference type="EMBL" id="CP017150">
    <property type="protein sequence ID" value="AOP53163.1"/>
    <property type="molecule type" value="Genomic_DNA"/>
</dbReference>
<dbReference type="Proteomes" id="UP000218620">
    <property type="component" value="Unassembled WGS sequence"/>
</dbReference>
<evidence type="ECO:0000313" key="11">
    <source>
        <dbReference type="Proteomes" id="UP000234525"/>
    </source>
</evidence>
<accession>A0A2H1J4J9</accession>
<dbReference type="PANTHER" id="PTHR36839">
    <property type="entry name" value="METALLO-BETA-LACTAMASE FAMILY PROTEIN (AFU_ORTHOLOGUE AFUA_5G12770)"/>
    <property type="match status" value="1"/>
</dbReference>
<proteinExistence type="predicted"/>
<reference evidence="7" key="2">
    <citation type="submission" date="2016-09" db="EMBL/GenBank/DDBJ databases">
        <title>Complete Genome Sequence of Brevibacterium linens SMQ-1335.</title>
        <authorList>
            <person name="de Melo A.G."/>
            <person name="Labrie S.J."/>
            <person name="Dumaresq J."/>
            <person name="Roberts R.J."/>
            <person name="Tremblay D.M."/>
            <person name="Moineau S."/>
        </authorList>
    </citation>
    <scope>NUCLEOTIDE SEQUENCE [LARGE SCALE GENOMIC DNA]</scope>
    <source>
        <strain evidence="7">SMQ-1335</strain>
    </source>
</reference>
<organism evidence="1 7">
    <name type="scientific">Brevibacterium aurantiacum</name>
    <dbReference type="NCBI Taxonomy" id="273384"/>
    <lineage>
        <taxon>Bacteria</taxon>
        <taxon>Bacillati</taxon>
        <taxon>Actinomycetota</taxon>
        <taxon>Actinomycetes</taxon>
        <taxon>Micrococcales</taxon>
        <taxon>Brevibacteriaceae</taxon>
        <taxon>Brevibacterium</taxon>
    </lineage>
</organism>
<dbReference type="KEGG" id="blin:BLSMQ_1453"/>
<dbReference type="SUPFAM" id="SSF56281">
    <property type="entry name" value="Metallo-hydrolase/oxidoreductase"/>
    <property type="match status" value="1"/>
</dbReference>
<dbReference type="eggNOG" id="COG0491">
    <property type="taxonomic scope" value="Bacteria"/>
</dbReference>
<reference evidence="5 10" key="5">
    <citation type="submission" date="2017-03" db="EMBL/GenBank/DDBJ databases">
        <authorList>
            <person name="Afonso C.L."/>
            <person name="Miller P.J."/>
            <person name="Scott M.A."/>
            <person name="Spackman E."/>
            <person name="Goraichik I."/>
            <person name="Dimitrov K.M."/>
            <person name="Suarez D.L."/>
            <person name="Swayne D.E."/>
        </authorList>
    </citation>
    <scope>NUCLEOTIDE SEQUENCE [LARGE SCALE GENOMIC DNA]</scope>
    <source>
        <strain evidence="6">8</strain>
        <strain evidence="10">8(6)</strain>
        <strain evidence="5">ATCC 9175</strain>
    </source>
</reference>
<keyword evidence="2" id="KW-0378">Hydrolase</keyword>
<evidence type="ECO:0000313" key="3">
    <source>
        <dbReference type="EMBL" id="PCC19519.1"/>
    </source>
</evidence>
<dbReference type="EMBL" id="FXZB01000005">
    <property type="protein sequence ID" value="SMX69883.1"/>
    <property type="molecule type" value="Genomic_DNA"/>
</dbReference>
<dbReference type="EMBL" id="NRGX01000001">
    <property type="protein sequence ID" value="PCC19519.1"/>
    <property type="molecule type" value="Genomic_DNA"/>
</dbReference>
<dbReference type="OrthoDB" id="2373347at2"/>
<dbReference type="AlphaFoldDB" id="A0A1D7W2B6"/>
<evidence type="ECO:0000313" key="7">
    <source>
        <dbReference type="Proteomes" id="UP000094793"/>
    </source>
</evidence>
<evidence type="ECO:0000313" key="10">
    <source>
        <dbReference type="Proteomes" id="UP000234300"/>
    </source>
</evidence>
<evidence type="ECO:0000313" key="5">
    <source>
        <dbReference type="EMBL" id="SMX69883.1"/>
    </source>
</evidence>
<evidence type="ECO:0000313" key="9">
    <source>
        <dbReference type="Proteomes" id="UP000218620"/>
    </source>
</evidence>
<dbReference type="EMBL" id="NRGQ01000003">
    <property type="protein sequence ID" value="PCC44457.1"/>
    <property type="molecule type" value="Genomic_DNA"/>
</dbReference>
<dbReference type="Proteomes" id="UP000282731">
    <property type="component" value="Chromosome"/>
</dbReference>
<sequence length="275" mass="30160">MTALTNVTICRTCGVETTTPPPDVCPICSDERQWLPESGQDWTTREELESEHHSVSIVEREPGLYALRVEPKLGIGQTCYLAQTEHGNLLFEVPPYIDEDVIAAVSDLGGVQAIAASHPHMFGLQLEWSAAFDDAPIFVCRADADWVQREGPNIWRYYHVAEPVPGVRLQRTGGHFPGSAVALWTGQDGRGVMLSGDTIAPVARSGWVTFMRSFPNYLPLSAQVVRRVAASVADLDFDRMYGNFGQMISSGAKEAVASSAERYAEWVSGAHDHLT</sequence>
<protein>
    <submittedName>
        <fullName evidence="2">Hydrolase</fullName>
    </submittedName>
    <submittedName>
        <fullName evidence="1">Putative metallo-beta-lactamase family protein</fullName>
    </submittedName>
</protein>
<dbReference type="InterPro" id="IPR036866">
    <property type="entry name" value="RibonucZ/Hydroxyglut_hydro"/>
</dbReference>
<dbReference type="PANTHER" id="PTHR36839:SF1">
    <property type="entry name" value="METALLO-BETA-LACTAMASE FAMILY PROTEIN (AFU_ORTHOLOGUE AFUA_5G12770)"/>
    <property type="match status" value="1"/>
</dbReference>
<reference evidence="2 12" key="7">
    <citation type="submission" date="2019-01" db="EMBL/GenBank/DDBJ databases">
        <title>Comparative genomic analysis of Brevibacterium aurantiacum sheds light on its evolution and its adaptation to smear-ripened cheeses.</title>
        <authorList>
            <person name="Moineau S."/>
        </authorList>
    </citation>
    <scope>NUCLEOTIDE SEQUENCE [LARGE SCALE GENOMIC DNA]</scope>
    <source>
        <strain evidence="2 12">SMQ-1420</strain>
    </source>
</reference>
<dbReference type="EMBL" id="FXZI01000003">
    <property type="protein sequence ID" value="SMX82380.1"/>
    <property type="molecule type" value="Genomic_DNA"/>
</dbReference>
<gene>
    <name evidence="5" type="ORF">BAUR9175_00914</name>
    <name evidence="6" type="ORF">BAURA86_01277</name>
    <name evidence="1" type="ORF">BLSMQ_1453</name>
    <name evidence="4" type="ORF">CIK65_02395</name>
    <name evidence="3" type="ORF">CIK79_15240</name>
    <name evidence="2" type="ORF">CXR27_07455</name>
</gene>
<name>A0A1D7W2B6_BREAU</name>
<accession>A0A2A3X775</accession>
<dbReference type="RefSeq" id="WP_009883039.1">
    <property type="nucleotide sequence ID" value="NZ_AAGP01000012.1"/>
</dbReference>
<dbReference type="GO" id="GO:0016787">
    <property type="term" value="F:hydrolase activity"/>
    <property type="evidence" value="ECO:0007669"/>
    <property type="project" value="UniProtKB-KW"/>
</dbReference>
<dbReference type="GeneID" id="60905811"/>
<evidence type="ECO:0000313" key="12">
    <source>
        <dbReference type="Proteomes" id="UP000282731"/>
    </source>
</evidence>
<dbReference type="Proteomes" id="UP000218377">
    <property type="component" value="Unassembled WGS sequence"/>
</dbReference>
<reference evidence="8 9" key="3">
    <citation type="journal article" date="2017" name="Elife">
        <title>Extensive horizontal gene transfer in cheese-associated bacteria.</title>
        <authorList>
            <person name="Bonham K.S."/>
            <person name="Wolfe B.E."/>
            <person name="Dutton R.J."/>
        </authorList>
    </citation>
    <scope>NUCLEOTIDE SEQUENCE [LARGE SCALE GENOMIC DNA]</scope>
    <source>
        <strain evidence="4 9">962_8</strain>
        <strain evidence="3 8">JB5</strain>
    </source>
</reference>
<dbReference type="EMBL" id="CP025334">
    <property type="protein sequence ID" value="AZT96857.1"/>
    <property type="molecule type" value="Genomic_DNA"/>
</dbReference>
<evidence type="ECO:0000313" key="2">
    <source>
        <dbReference type="EMBL" id="AZT96857.1"/>
    </source>
</evidence>
<keyword evidence="11" id="KW-1185">Reference proteome</keyword>
<reference evidence="2 12" key="6">
    <citation type="submission" date="2017-12" db="EMBL/GenBank/DDBJ databases">
        <authorList>
            <person name="Levesque S."/>
        </authorList>
    </citation>
    <scope>NUCLEOTIDE SEQUENCE [LARGE SCALE GENOMIC DNA]</scope>
    <source>
        <strain evidence="2 12">SMQ-1420</strain>
    </source>
</reference>
<reference evidence="11" key="4">
    <citation type="submission" date="2017-03" db="EMBL/GenBank/DDBJ databases">
        <authorList>
            <person name="Monnet C."/>
        </authorList>
    </citation>
    <scope>NUCLEOTIDE SEQUENCE [LARGE SCALE GENOMIC DNA]</scope>
    <source>
        <strain evidence="11">ATCC 9175</strain>
    </source>
</reference>
<dbReference type="Gene3D" id="3.60.15.10">
    <property type="entry name" value="Ribonuclease Z/Hydroxyacylglutathione hydrolase-like"/>
    <property type="match status" value="1"/>
</dbReference>
<evidence type="ECO:0000313" key="8">
    <source>
        <dbReference type="Proteomes" id="UP000218377"/>
    </source>
</evidence>
<dbReference type="PATRIC" id="fig|1703.10.peg.1491"/>